<dbReference type="EMBL" id="BNAO01000013">
    <property type="protein sequence ID" value="GHG78021.1"/>
    <property type="molecule type" value="Genomic_DNA"/>
</dbReference>
<evidence type="ECO:0000256" key="1">
    <source>
        <dbReference type="SAM" id="Phobius"/>
    </source>
</evidence>
<keyword evidence="1" id="KW-0812">Transmembrane</keyword>
<keyword evidence="1" id="KW-0472">Membrane</keyword>
<dbReference type="Pfam" id="PF04241">
    <property type="entry name" value="DUF423"/>
    <property type="match status" value="1"/>
</dbReference>
<gene>
    <name evidence="2" type="ORF">GCM10010919_34080</name>
</gene>
<evidence type="ECO:0000313" key="2">
    <source>
        <dbReference type="EMBL" id="GHG78021.1"/>
    </source>
</evidence>
<reference evidence="3" key="1">
    <citation type="journal article" date="2019" name="Int. J. Syst. Evol. Microbiol.">
        <title>The Global Catalogue of Microorganisms (GCM) 10K type strain sequencing project: providing services to taxonomists for standard genome sequencing and annotation.</title>
        <authorList>
            <consortium name="The Broad Institute Genomics Platform"/>
            <consortium name="The Broad Institute Genome Sequencing Center for Infectious Disease"/>
            <person name="Wu L."/>
            <person name="Ma J."/>
        </authorList>
    </citation>
    <scope>NUCLEOTIDE SEQUENCE [LARGE SCALE GENOMIC DNA]</scope>
    <source>
        <strain evidence="3">CGMCC 1.7003</strain>
    </source>
</reference>
<protein>
    <recommendedName>
        <fullName evidence="4">DUF423 domain-containing protein</fullName>
    </recommendedName>
</protein>
<feature type="transmembrane region" description="Helical" evidence="1">
    <location>
        <begin position="42"/>
        <end position="59"/>
    </location>
</feature>
<feature type="transmembrane region" description="Helical" evidence="1">
    <location>
        <begin position="12"/>
        <end position="30"/>
    </location>
</feature>
<accession>A0ABQ3L255</accession>
<comment type="caution">
    <text evidence="2">The sequence shown here is derived from an EMBL/GenBank/DDBJ whole genome shotgun (WGS) entry which is preliminary data.</text>
</comment>
<dbReference type="RefSeq" id="WP_189434320.1">
    <property type="nucleotide sequence ID" value="NZ_BNAO01000013.1"/>
</dbReference>
<organism evidence="2 3">
    <name type="scientific">Alishewanella longhuensis</name>
    <dbReference type="NCBI Taxonomy" id="1091037"/>
    <lineage>
        <taxon>Bacteria</taxon>
        <taxon>Pseudomonadati</taxon>
        <taxon>Pseudomonadota</taxon>
        <taxon>Gammaproteobacteria</taxon>
        <taxon>Alteromonadales</taxon>
        <taxon>Alteromonadaceae</taxon>
        <taxon>Alishewanella</taxon>
    </lineage>
</organism>
<evidence type="ECO:0000313" key="3">
    <source>
        <dbReference type="Proteomes" id="UP000659697"/>
    </source>
</evidence>
<dbReference type="Proteomes" id="UP000659697">
    <property type="component" value="Unassembled WGS sequence"/>
</dbReference>
<sequence length="121" mass="13233">MPFLHKANKSLAALYGAVVVGLAAALMHLWQAQLTGEDTGRVLAALGMLAFHALALLQLPMASRLLSFTAIFWHLGIWLFCYTLIAGALQLPFHFSALAPYGGQSFILGWLLLAIALWRRN</sequence>
<feature type="transmembrane region" description="Helical" evidence="1">
    <location>
        <begin position="71"/>
        <end position="93"/>
    </location>
</feature>
<feature type="transmembrane region" description="Helical" evidence="1">
    <location>
        <begin position="99"/>
        <end position="118"/>
    </location>
</feature>
<keyword evidence="1" id="KW-1133">Transmembrane helix</keyword>
<evidence type="ECO:0008006" key="4">
    <source>
        <dbReference type="Google" id="ProtNLM"/>
    </source>
</evidence>
<name>A0ABQ3L255_9ALTE</name>
<keyword evidence="3" id="KW-1185">Reference proteome</keyword>
<proteinExistence type="predicted"/>
<dbReference type="InterPro" id="IPR006696">
    <property type="entry name" value="DUF423"/>
</dbReference>